<dbReference type="EMBL" id="VLLL01000005">
    <property type="protein sequence ID" value="TWJ15626.1"/>
    <property type="molecule type" value="Genomic_DNA"/>
</dbReference>
<evidence type="ECO:0000313" key="2">
    <source>
        <dbReference type="Proteomes" id="UP000321617"/>
    </source>
</evidence>
<reference evidence="1 2" key="1">
    <citation type="journal article" date="2013" name="Stand. Genomic Sci.">
        <title>Genomic Encyclopedia of Type Strains, Phase I: The one thousand microbial genomes (KMG-I) project.</title>
        <authorList>
            <person name="Kyrpides N.C."/>
            <person name="Woyke T."/>
            <person name="Eisen J.A."/>
            <person name="Garrity G."/>
            <person name="Lilburn T.G."/>
            <person name="Beck B.J."/>
            <person name="Whitman W.B."/>
            <person name="Hugenholtz P."/>
            <person name="Klenk H.P."/>
        </authorList>
    </citation>
    <scope>NUCLEOTIDE SEQUENCE [LARGE SCALE GENOMIC DNA]</scope>
    <source>
        <strain evidence="1 2">DSM 45044</strain>
    </source>
</reference>
<dbReference type="InterPro" id="IPR011008">
    <property type="entry name" value="Dimeric_a/b-barrel"/>
</dbReference>
<dbReference type="AlphaFoldDB" id="A0A562VCM1"/>
<accession>A0A562VCM1</accession>
<dbReference type="RefSeq" id="WP_147134618.1">
    <property type="nucleotide sequence ID" value="NZ_BAABIJ010000001.1"/>
</dbReference>
<protein>
    <recommendedName>
        <fullName evidence="3">YCII-related domain-containing protein</fullName>
    </recommendedName>
</protein>
<dbReference type="Proteomes" id="UP000321617">
    <property type="component" value="Unassembled WGS sequence"/>
</dbReference>
<gene>
    <name evidence="1" type="ORF">LX16_1337</name>
</gene>
<evidence type="ECO:0000313" key="1">
    <source>
        <dbReference type="EMBL" id="TWJ15626.1"/>
    </source>
</evidence>
<name>A0A562VCM1_9ACTN</name>
<comment type="caution">
    <text evidence="1">The sequence shown here is derived from an EMBL/GenBank/DDBJ whole genome shotgun (WGS) entry which is preliminary data.</text>
</comment>
<sequence>MRFALLAYAEAAPELTDRIRDRLTASGELVHLVELADGGHTRTLSTGAAGVLARDGELDEPGRRLVAFGIVDCESYDRATHLAARLVSGLPGAVAVRPVMTTTGSLDV</sequence>
<organism evidence="1 2">
    <name type="scientific">Stackebrandtia albiflava</name>
    <dbReference type="NCBI Taxonomy" id="406432"/>
    <lineage>
        <taxon>Bacteria</taxon>
        <taxon>Bacillati</taxon>
        <taxon>Actinomycetota</taxon>
        <taxon>Actinomycetes</taxon>
        <taxon>Glycomycetales</taxon>
        <taxon>Glycomycetaceae</taxon>
        <taxon>Stackebrandtia</taxon>
    </lineage>
</organism>
<dbReference type="OrthoDB" id="668782at2"/>
<dbReference type="SUPFAM" id="SSF54909">
    <property type="entry name" value="Dimeric alpha+beta barrel"/>
    <property type="match status" value="1"/>
</dbReference>
<dbReference type="Gene3D" id="3.30.70.1060">
    <property type="entry name" value="Dimeric alpha+beta barrel"/>
    <property type="match status" value="1"/>
</dbReference>
<proteinExistence type="predicted"/>
<keyword evidence="2" id="KW-1185">Reference proteome</keyword>
<evidence type="ECO:0008006" key="3">
    <source>
        <dbReference type="Google" id="ProtNLM"/>
    </source>
</evidence>